<dbReference type="EMBL" id="JAAGWQ010000254">
    <property type="protein sequence ID" value="KAF5658132.1"/>
    <property type="molecule type" value="Genomic_DNA"/>
</dbReference>
<feature type="transmembrane region" description="Helical" evidence="1">
    <location>
        <begin position="155"/>
        <end position="179"/>
    </location>
</feature>
<proteinExistence type="predicted"/>
<dbReference type="Proteomes" id="UP000567885">
    <property type="component" value="Unassembled WGS sequence"/>
</dbReference>
<keyword evidence="1" id="KW-1133">Transmembrane helix</keyword>
<feature type="transmembrane region" description="Helical" evidence="1">
    <location>
        <begin position="124"/>
        <end position="143"/>
    </location>
</feature>
<feature type="transmembrane region" description="Helical" evidence="1">
    <location>
        <begin position="45"/>
        <end position="69"/>
    </location>
</feature>
<comment type="caution">
    <text evidence="2">The sequence shown here is derived from an EMBL/GenBank/DDBJ whole genome shotgun (WGS) entry which is preliminary data.</text>
</comment>
<feature type="transmembrane region" description="Helical" evidence="1">
    <location>
        <begin position="89"/>
        <end position="112"/>
    </location>
</feature>
<organism evidence="2 3">
    <name type="scientific">Fusarium heterosporum</name>
    <dbReference type="NCBI Taxonomy" id="42747"/>
    <lineage>
        <taxon>Eukaryota</taxon>
        <taxon>Fungi</taxon>
        <taxon>Dikarya</taxon>
        <taxon>Ascomycota</taxon>
        <taxon>Pezizomycotina</taxon>
        <taxon>Sordariomycetes</taxon>
        <taxon>Hypocreomycetidae</taxon>
        <taxon>Hypocreales</taxon>
        <taxon>Nectriaceae</taxon>
        <taxon>Fusarium</taxon>
        <taxon>Fusarium heterosporum species complex</taxon>
    </lineage>
</organism>
<evidence type="ECO:0000313" key="2">
    <source>
        <dbReference type="EMBL" id="KAF5658132.1"/>
    </source>
</evidence>
<gene>
    <name evidence="2" type="ORF">FHETE_10049</name>
</gene>
<dbReference type="AlphaFoldDB" id="A0A8H5SWM4"/>
<name>A0A8H5SWM4_FUSHE</name>
<keyword evidence="1" id="KW-0472">Membrane</keyword>
<dbReference type="OrthoDB" id="3890746at2759"/>
<sequence>MDPTVRNMSIGTKTEISASNFETDVESVRTEPSFRLYRLIDSARLGLTILGLAAGLTILGVSANALTVYNATYVPQDWLLQLWPANFDVRPTVALVVGSAIVVVANLISLIASKIPAVRPLPSICLLVLFDFAFFGSGANGHYVNQARGNAAVKAAVTFTPPAIALMAAIIAMSFFYGVNASTTNDSLQSWTCRWKDVTMNVQPHFGTLCKQSKAGVGLSVMLVPVEAIILGLAAYQFTLERRLNSSARGPGRKTGSPTLS</sequence>
<protein>
    <submittedName>
        <fullName evidence="2">Uncharacterized protein</fullName>
    </submittedName>
</protein>
<evidence type="ECO:0000313" key="3">
    <source>
        <dbReference type="Proteomes" id="UP000567885"/>
    </source>
</evidence>
<accession>A0A8H5SWM4</accession>
<evidence type="ECO:0000256" key="1">
    <source>
        <dbReference type="SAM" id="Phobius"/>
    </source>
</evidence>
<keyword evidence="3" id="KW-1185">Reference proteome</keyword>
<reference evidence="2 3" key="1">
    <citation type="submission" date="2020-05" db="EMBL/GenBank/DDBJ databases">
        <title>Identification and distribution of gene clusters putatively required for synthesis of sphingolipid metabolism inhibitors in phylogenetically diverse species of the filamentous fungus Fusarium.</title>
        <authorList>
            <person name="Kim H.-S."/>
            <person name="Busman M."/>
            <person name="Brown D.W."/>
            <person name="Divon H."/>
            <person name="Uhlig S."/>
            <person name="Proctor R.H."/>
        </authorList>
    </citation>
    <scope>NUCLEOTIDE SEQUENCE [LARGE SCALE GENOMIC DNA]</scope>
    <source>
        <strain evidence="2 3">NRRL 20693</strain>
    </source>
</reference>
<feature type="transmembrane region" description="Helical" evidence="1">
    <location>
        <begin position="215"/>
        <end position="236"/>
    </location>
</feature>
<keyword evidence="1" id="KW-0812">Transmembrane</keyword>